<dbReference type="OrthoDB" id="825882at2"/>
<dbReference type="AlphaFoldDB" id="R7ZVV8"/>
<keyword evidence="2" id="KW-1185">Reference proteome</keyword>
<dbReference type="EMBL" id="AQHR01000041">
    <property type="protein sequence ID" value="EON78124.1"/>
    <property type="molecule type" value="Genomic_DNA"/>
</dbReference>
<protein>
    <submittedName>
        <fullName evidence="1">Uncharacterized protein</fullName>
    </submittedName>
</protein>
<evidence type="ECO:0000313" key="1">
    <source>
        <dbReference type="EMBL" id="EON78124.1"/>
    </source>
</evidence>
<comment type="caution">
    <text evidence="1">The sequence shown here is derived from an EMBL/GenBank/DDBJ whole genome shotgun (WGS) entry which is preliminary data.</text>
</comment>
<accession>R7ZVV8</accession>
<dbReference type="RefSeq" id="WP_010853465.1">
    <property type="nucleotide sequence ID" value="NZ_AQHR01000041.1"/>
</dbReference>
<reference evidence="1 2" key="1">
    <citation type="submission" date="2013-02" db="EMBL/GenBank/DDBJ databases">
        <title>A novel strain isolated from Lonar lake, Maharashtra, India.</title>
        <authorList>
            <person name="Singh A."/>
        </authorList>
    </citation>
    <scope>NUCLEOTIDE SEQUENCE [LARGE SCALE GENOMIC DNA]</scope>
    <source>
        <strain evidence="1 2">AK24</strain>
    </source>
</reference>
<dbReference type="Proteomes" id="UP000013909">
    <property type="component" value="Unassembled WGS sequence"/>
</dbReference>
<proteinExistence type="predicted"/>
<organism evidence="1 2">
    <name type="scientific">Lunatimonas lonarensis</name>
    <dbReference type="NCBI Taxonomy" id="1232681"/>
    <lineage>
        <taxon>Bacteria</taxon>
        <taxon>Pseudomonadati</taxon>
        <taxon>Bacteroidota</taxon>
        <taxon>Cytophagia</taxon>
        <taxon>Cytophagales</taxon>
        <taxon>Cyclobacteriaceae</taxon>
    </lineage>
</organism>
<sequence>MQETWKFGNVDFGQVGDPPTVEGFSRLLGDRSREMGIFLSYYYRSEGAVVENVSLTSLQVHSPEVGKLLVRFSLVHFNACLNIHEEGRETMELGYRAVPDTNELILTGPFWPERDPDGW</sequence>
<dbReference type="STRING" id="1232681.ADIS_1321"/>
<name>R7ZVV8_9BACT</name>
<gene>
    <name evidence="1" type="ORF">ADIS_1321</name>
</gene>
<evidence type="ECO:0000313" key="2">
    <source>
        <dbReference type="Proteomes" id="UP000013909"/>
    </source>
</evidence>